<dbReference type="EMBL" id="QXFH01000077">
    <property type="protein sequence ID" value="RIV30519.1"/>
    <property type="molecule type" value="Genomic_DNA"/>
</dbReference>
<dbReference type="InterPro" id="IPR050644">
    <property type="entry name" value="PG_Glycine_Bridge_Synth"/>
</dbReference>
<sequence length="357" mass="41639">MLVIRDRANWNSVVECCEQSDFYHTYDYHMLSKNEDEEPILIKYEYGKVLIAIPLLIRKIAGTHYNDATSVYGYCGPITNKNVNSGFDNKDFKHRLNVLLRKNKIISVFSRLHPFILNQNLILNGIGKIVSNGDVVNIDITQSLESQRQQYNRRLKSYVNKAKTLYRIEKGKCDKTVDSFIEIYYENMKRVGAKPHYFFKREYFINFLNSPQINANLMLAIDKETEEIVGGAIFTKTNGIVQYHLSGAKEEYLKINPIKFLIDFVRVQSTEEGNQKYFNLGGGLGGSNNDSLFRFKSGFSKDFRDFSLWKYIVDEDEYWKLVNERIYDKELIKEEYGESSFFPLYRLDAPKPPKAII</sequence>
<proteinExistence type="predicted"/>
<dbReference type="Gene3D" id="3.40.630.30">
    <property type="match status" value="1"/>
</dbReference>
<organism evidence="1 2">
    <name type="scientific">Flagellimonas lutimaris</name>
    <dbReference type="NCBI Taxonomy" id="475082"/>
    <lineage>
        <taxon>Bacteria</taxon>
        <taxon>Pseudomonadati</taxon>
        <taxon>Bacteroidota</taxon>
        <taxon>Flavobacteriia</taxon>
        <taxon>Flavobacteriales</taxon>
        <taxon>Flavobacteriaceae</taxon>
        <taxon>Flagellimonas</taxon>
    </lineage>
</organism>
<reference evidence="1 2" key="1">
    <citation type="submission" date="2018-08" db="EMBL/GenBank/DDBJ databases">
        <title>Proposal of Muricauda 72 sp.nov. and Muricauda NH166 sp.nov., isolated from seawater.</title>
        <authorList>
            <person name="Cheng H."/>
            <person name="Wu Y.-H."/>
            <person name="Guo L.-L."/>
            <person name="Xu X.-W."/>
        </authorList>
    </citation>
    <scope>NUCLEOTIDE SEQUENCE [LARGE SCALE GENOMIC DNA]</scope>
    <source>
        <strain evidence="1 2">KCTC 22173</strain>
    </source>
</reference>
<dbReference type="SUPFAM" id="SSF55729">
    <property type="entry name" value="Acyl-CoA N-acyltransferases (Nat)"/>
    <property type="match status" value="1"/>
</dbReference>
<evidence type="ECO:0000313" key="1">
    <source>
        <dbReference type="EMBL" id="RIV30519.1"/>
    </source>
</evidence>
<dbReference type="RefSeq" id="WP_119609238.1">
    <property type="nucleotide sequence ID" value="NZ_QXFH01000077.1"/>
</dbReference>
<keyword evidence="1" id="KW-0808">Transferase</keyword>
<dbReference type="PANTHER" id="PTHR36174">
    <property type="entry name" value="LIPID II:GLYCINE GLYCYLTRANSFERASE"/>
    <property type="match status" value="1"/>
</dbReference>
<dbReference type="OrthoDB" id="9785911at2"/>
<dbReference type="AlphaFoldDB" id="A0A3A1N5K8"/>
<dbReference type="InterPro" id="IPR016181">
    <property type="entry name" value="Acyl_CoA_acyltransferase"/>
</dbReference>
<gene>
    <name evidence="1" type="ORF">D2V08_15630</name>
</gene>
<accession>A0A3A1N5K8</accession>
<comment type="caution">
    <text evidence="1">The sequence shown here is derived from an EMBL/GenBank/DDBJ whole genome shotgun (WGS) entry which is preliminary data.</text>
</comment>
<dbReference type="Proteomes" id="UP000266067">
    <property type="component" value="Unassembled WGS sequence"/>
</dbReference>
<dbReference type="PANTHER" id="PTHR36174:SF1">
    <property type="entry name" value="LIPID II:GLYCINE GLYCYLTRANSFERASE"/>
    <property type="match status" value="1"/>
</dbReference>
<protein>
    <submittedName>
        <fullName evidence="1">GNAT family N-acetyltransferase</fullName>
    </submittedName>
</protein>
<name>A0A3A1N5K8_9FLAO</name>
<evidence type="ECO:0000313" key="2">
    <source>
        <dbReference type="Proteomes" id="UP000266067"/>
    </source>
</evidence>
<dbReference type="GO" id="GO:0016740">
    <property type="term" value="F:transferase activity"/>
    <property type="evidence" value="ECO:0007669"/>
    <property type="project" value="UniProtKB-KW"/>
</dbReference>
<keyword evidence="2" id="KW-1185">Reference proteome</keyword>